<dbReference type="OrthoDB" id="501320at2"/>
<dbReference type="InterPro" id="IPR015856">
    <property type="entry name" value="ABC_transpr_CbiO/EcfA_su"/>
</dbReference>
<keyword evidence="3" id="KW-0813">Transport</keyword>
<comment type="subcellular location">
    <subcellularLocation>
        <location evidence="1">Cell membrane</location>
        <topology evidence="1">Peripheral membrane protein</topology>
    </subcellularLocation>
</comment>
<evidence type="ECO:0000256" key="7">
    <source>
        <dbReference type="ARBA" id="ARBA00022840"/>
    </source>
</evidence>
<dbReference type="Gene3D" id="3.40.50.300">
    <property type="entry name" value="P-loop containing nucleotide triphosphate hydrolases"/>
    <property type="match status" value="3"/>
</dbReference>
<dbReference type="InterPro" id="IPR027417">
    <property type="entry name" value="P-loop_NTPase"/>
</dbReference>
<evidence type="ECO:0000256" key="6">
    <source>
        <dbReference type="ARBA" id="ARBA00022741"/>
    </source>
</evidence>
<dbReference type="GO" id="GO:0042626">
    <property type="term" value="F:ATPase-coupled transmembrane transporter activity"/>
    <property type="evidence" value="ECO:0007669"/>
    <property type="project" value="TreeGrafter"/>
</dbReference>
<dbReference type="GO" id="GO:0043190">
    <property type="term" value="C:ATP-binding cassette (ABC) transporter complex"/>
    <property type="evidence" value="ECO:0007669"/>
    <property type="project" value="TreeGrafter"/>
</dbReference>
<dbReference type="Pfam" id="PF00005">
    <property type="entry name" value="ABC_tran"/>
    <property type="match status" value="2"/>
</dbReference>
<keyword evidence="7 12" id="KW-0067">ATP-binding</keyword>
<protein>
    <submittedName>
        <fullName evidence="12">Energy-coupling factor transport system ATP-binding protein</fullName>
    </submittedName>
</protein>
<dbReference type="EMBL" id="FWXK01000001">
    <property type="protein sequence ID" value="SMC30185.1"/>
    <property type="molecule type" value="Genomic_DNA"/>
</dbReference>
<keyword evidence="5" id="KW-0677">Repeat</keyword>
<reference evidence="13" key="1">
    <citation type="submission" date="2017-04" db="EMBL/GenBank/DDBJ databases">
        <authorList>
            <person name="Varghese N."/>
            <person name="Submissions S."/>
        </authorList>
    </citation>
    <scope>NUCLEOTIDE SEQUENCE [LARGE SCALE GENOMIC DNA]</scope>
    <source>
        <strain evidence="13">DSM 21500</strain>
    </source>
</reference>
<dbReference type="Pfam" id="PF12558">
    <property type="entry name" value="DUF3744"/>
    <property type="match status" value="1"/>
</dbReference>
<dbReference type="PROSITE" id="PS00211">
    <property type="entry name" value="ABC_TRANSPORTER_1"/>
    <property type="match status" value="1"/>
</dbReference>
<dbReference type="GO" id="GO:0005524">
    <property type="term" value="F:ATP binding"/>
    <property type="evidence" value="ECO:0007669"/>
    <property type="project" value="UniProtKB-KW"/>
</dbReference>
<comment type="function">
    <text evidence="10">Probably part of an ABC transporter complex. Responsible for energy coupling to the transport system.</text>
</comment>
<evidence type="ECO:0000256" key="10">
    <source>
        <dbReference type="ARBA" id="ARBA00025157"/>
    </source>
</evidence>
<name>A0A1W1Y224_9LACT</name>
<dbReference type="InterPro" id="IPR003439">
    <property type="entry name" value="ABC_transporter-like_ATP-bd"/>
</dbReference>
<dbReference type="InterPro" id="IPR017871">
    <property type="entry name" value="ABC_transporter-like_CS"/>
</dbReference>
<keyword evidence="8" id="KW-1278">Translocase</keyword>
<accession>A0A1W1Y224</accession>
<keyword evidence="13" id="KW-1185">Reference proteome</keyword>
<comment type="similarity">
    <text evidence="2">Belongs to the ABC transporter superfamily.</text>
</comment>
<evidence type="ECO:0000256" key="5">
    <source>
        <dbReference type="ARBA" id="ARBA00022737"/>
    </source>
</evidence>
<evidence type="ECO:0000313" key="12">
    <source>
        <dbReference type="EMBL" id="SMC30185.1"/>
    </source>
</evidence>
<keyword evidence="9" id="KW-0472">Membrane</keyword>
<dbReference type="SMART" id="SM00382">
    <property type="entry name" value="AAA"/>
    <property type="match status" value="2"/>
</dbReference>
<dbReference type="SUPFAM" id="SSF52540">
    <property type="entry name" value="P-loop containing nucleoside triphosphate hydrolases"/>
    <property type="match status" value="2"/>
</dbReference>
<evidence type="ECO:0000256" key="2">
    <source>
        <dbReference type="ARBA" id="ARBA00005417"/>
    </source>
</evidence>
<evidence type="ECO:0000313" key="13">
    <source>
        <dbReference type="Proteomes" id="UP000243884"/>
    </source>
</evidence>
<dbReference type="PROSITE" id="PS50893">
    <property type="entry name" value="ABC_TRANSPORTER_2"/>
    <property type="match status" value="2"/>
</dbReference>
<evidence type="ECO:0000259" key="11">
    <source>
        <dbReference type="PROSITE" id="PS50893"/>
    </source>
</evidence>
<evidence type="ECO:0000256" key="8">
    <source>
        <dbReference type="ARBA" id="ARBA00022967"/>
    </source>
</evidence>
<evidence type="ECO:0000256" key="4">
    <source>
        <dbReference type="ARBA" id="ARBA00022475"/>
    </source>
</evidence>
<dbReference type="PANTHER" id="PTHR43553">
    <property type="entry name" value="HEAVY METAL TRANSPORTER"/>
    <property type="match status" value="1"/>
</dbReference>
<evidence type="ECO:0000256" key="3">
    <source>
        <dbReference type="ARBA" id="ARBA00022448"/>
    </source>
</evidence>
<feature type="domain" description="ABC transporter" evidence="11">
    <location>
        <begin position="275"/>
        <end position="506"/>
    </location>
</feature>
<evidence type="ECO:0000256" key="1">
    <source>
        <dbReference type="ARBA" id="ARBA00004202"/>
    </source>
</evidence>
<dbReference type="InterPro" id="IPR003593">
    <property type="entry name" value="AAA+_ATPase"/>
</dbReference>
<dbReference type="PANTHER" id="PTHR43553:SF26">
    <property type="entry name" value="ABC TRANSPORTER ATP-BINDING PROTEIN BC_2655-RELATED"/>
    <property type="match status" value="1"/>
</dbReference>
<keyword evidence="4" id="KW-1003">Cell membrane</keyword>
<proteinExistence type="inferred from homology"/>
<dbReference type="RefSeq" id="WP_084097695.1">
    <property type="nucleotide sequence ID" value="NZ_FWXK01000001.1"/>
</dbReference>
<dbReference type="InterPro" id="IPR022216">
    <property type="entry name" value="ABC_Co_transporter"/>
</dbReference>
<organism evidence="12 13">
    <name type="scientific">Aerococcus suis</name>
    <dbReference type="NCBI Taxonomy" id="371602"/>
    <lineage>
        <taxon>Bacteria</taxon>
        <taxon>Bacillati</taxon>
        <taxon>Bacillota</taxon>
        <taxon>Bacilli</taxon>
        <taxon>Lactobacillales</taxon>
        <taxon>Aerococcaceae</taxon>
        <taxon>Aerococcus</taxon>
    </lineage>
</organism>
<keyword evidence="6" id="KW-0547">Nucleotide-binding</keyword>
<dbReference type="CDD" id="cd03225">
    <property type="entry name" value="ABC_cobalt_CbiO_domain1"/>
    <property type="match status" value="1"/>
</dbReference>
<dbReference type="InterPro" id="IPR050095">
    <property type="entry name" value="ECF_ABC_transporter_ATP-bd"/>
</dbReference>
<dbReference type="Proteomes" id="UP000243884">
    <property type="component" value="Unassembled WGS sequence"/>
</dbReference>
<feature type="domain" description="ABC transporter" evidence="11">
    <location>
        <begin position="6"/>
        <end position="220"/>
    </location>
</feature>
<dbReference type="GO" id="GO:0016887">
    <property type="term" value="F:ATP hydrolysis activity"/>
    <property type="evidence" value="ECO:0007669"/>
    <property type="project" value="InterPro"/>
</dbReference>
<sequence length="538" mass="61444">MSEPWIQFKNWSFTYDNGYGPALDEINLTLYRGEKVLVLGANASGKSTFVRALKNELGTGQFSGYSEGEIIRDHHNLQTIDGEPIIDAVDRQETTQQIAGIDWTHLDSQEEIMANYAKLSTGQRDIVRLMGGMDYDQSVFIFDEPLANLAPKTQQAFIDLLDDFSYANNATIVLSGFRLEQTMYRPIDRVIVLNEGRVVFDGSVPNLLKSEVLPTFHIREPLYVSAIRYSGYPLHQVRNIENVNHIYGQGLKSTIEKWLLSIPHFVLPKSNERLLTFDEATYQYPNSEEYTVDHLSVTFHKGEIVSVVGGNGAGKTTLSRILNGELTLTSGRYYFHNDSDEANHHHRVTFIPHDPWERLTEKTIREQLTHAILEAGMAVSDYEERMHQSLQALGLHYAIDLPIESLSYGQQKRILLAQALLFQSEVLIIDEPTEGQDYYHYNELMQYIYTISQRENILVLINSHDIDMALEFTQRTLVLKKGHLIADTTPINVATNPQLIHDAELRPTNLYTFAKQIHLVDPYGFIDKFTNYNRAINQ</sequence>
<dbReference type="STRING" id="371602.SAMN04487984_0078"/>
<dbReference type="AlphaFoldDB" id="A0A1W1Y224"/>
<evidence type="ECO:0000256" key="9">
    <source>
        <dbReference type="ARBA" id="ARBA00023136"/>
    </source>
</evidence>
<gene>
    <name evidence="12" type="ORF">SAMN04487984_0078</name>
</gene>